<dbReference type="AlphaFoldDB" id="A0A0D2BKW6"/>
<evidence type="ECO:0000256" key="6">
    <source>
        <dbReference type="ARBA" id="ARBA00023242"/>
    </source>
</evidence>
<dbReference type="OrthoDB" id="21060at2759"/>
<dbReference type="VEuPathDB" id="FungiDB:PV08_03539"/>
<dbReference type="GO" id="GO:0005669">
    <property type="term" value="C:transcription factor TFIID complex"/>
    <property type="evidence" value="ECO:0007669"/>
    <property type="project" value="InterPro"/>
</dbReference>
<feature type="region of interest" description="Disordered" evidence="9">
    <location>
        <begin position="443"/>
        <end position="465"/>
    </location>
</feature>
<evidence type="ECO:0000256" key="9">
    <source>
        <dbReference type="SAM" id="MobiDB-lite"/>
    </source>
</evidence>
<proteinExistence type="inferred from homology"/>
<protein>
    <recommendedName>
        <fullName evidence="3">Transcription initiation factor TFIID subunit 4</fullName>
    </recommendedName>
    <alternativeName>
        <fullName evidence="8">TBP-associated factor 4</fullName>
    </alternativeName>
</protein>
<evidence type="ECO:0000256" key="5">
    <source>
        <dbReference type="ARBA" id="ARBA00023163"/>
    </source>
</evidence>
<evidence type="ECO:0000256" key="7">
    <source>
        <dbReference type="ARBA" id="ARBA00025346"/>
    </source>
</evidence>
<evidence type="ECO:0000256" key="4">
    <source>
        <dbReference type="ARBA" id="ARBA00023015"/>
    </source>
</evidence>
<evidence type="ECO:0000256" key="3">
    <source>
        <dbReference type="ARBA" id="ARBA00017306"/>
    </source>
</evidence>
<feature type="compositionally biased region" description="Polar residues" evidence="9">
    <location>
        <begin position="96"/>
        <end position="109"/>
    </location>
</feature>
<feature type="compositionally biased region" description="Polar residues" evidence="9">
    <location>
        <begin position="35"/>
        <end position="45"/>
    </location>
</feature>
<evidence type="ECO:0000256" key="1">
    <source>
        <dbReference type="ARBA" id="ARBA00004123"/>
    </source>
</evidence>
<feature type="compositionally biased region" description="Basic and acidic residues" evidence="9">
    <location>
        <begin position="205"/>
        <end position="221"/>
    </location>
</feature>
<dbReference type="EMBL" id="KN847493">
    <property type="protein sequence ID" value="KIW19245.1"/>
    <property type="molecule type" value="Genomic_DNA"/>
</dbReference>
<dbReference type="InterPro" id="IPR007900">
    <property type="entry name" value="TAF4_C"/>
</dbReference>
<evidence type="ECO:0000313" key="12">
    <source>
        <dbReference type="Proteomes" id="UP000053328"/>
    </source>
</evidence>
<feature type="compositionally biased region" description="Basic and acidic residues" evidence="9">
    <location>
        <begin position="118"/>
        <end position="128"/>
    </location>
</feature>
<feature type="compositionally biased region" description="Pro residues" evidence="9">
    <location>
        <begin position="1"/>
        <end position="11"/>
    </location>
</feature>
<gene>
    <name evidence="11" type="ORF">PV08_03539</name>
</gene>
<feature type="compositionally biased region" description="Polar residues" evidence="9">
    <location>
        <begin position="359"/>
        <end position="376"/>
    </location>
</feature>
<feature type="compositionally biased region" description="Polar residues" evidence="9">
    <location>
        <begin position="183"/>
        <end position="204"/>
    </location>
</feature>
<comment type="similarity">
    <text evidence="2">Belongs to the TAF4 family.</text>
</comment>
<keyword evidence="6" id="KW-0539">Nucleus</keyword>
<keyword evidence="5" id="KW-0804">Transcription</keyword>
<dbReference type="Pfam" id="PF05236">
    <property type="entry name" value="TAF4"/>
    <property type="match status" value="1"/>
</dbReference>
<dbReference type="GO" id="GO:0006352">
    <property type="term" value="P:DNA-templated transcription initiation"/>
    <property type="evidence" value="ECO:0007669"/>
    <property type="project" value="InterPro"/>
</dbReference>
<evidence type="ECO:0000256" key="2">
    <source>
        <dbReference type="ARBA" id="ARBA00006178"/>
    </source>
</evidence>
<feature type="compositionally biased region" description="Low complexity" evidence="9">
    <location>
        <begin position="46"/>
        <end position="56"/>
    </location>
</feature>
<feature type="region of interest" description="Disordered" evidence="9">
    <location>
        <begin position="175"/>
        <end position="221"/>
    </location>
</feature>
<comment type="subcellular location">
    <subcellularLocation>
        <location evidence="1">Nucleus</location>
    </subcellularLocation>
</comment>
<feature type="compositionally biased region" description="Basic and acidic residues" evidence="9">
    <location>
        <begin position="453"/>
        <end position="465"/>
    </location>
</feature>
<evidence type="ECO:0000313" key="11">
    <source>
        <dbReference type="EMBL" id="KIW19245.1"/>
    </source>
</evidence>
<sequence>MAQSQPPPARPTLPQTQSPFQRDFTGGHGRPSPLGPQSPQLAMNYSSPSPQQFSPQAYNQPPAAKRPRLSPDAQSPFSPQSYPPTPGGQPTTPGGNVQTNGTGPPNSRQGLMPPPQRPSDKAEDRNYEDILSGTGINIEEEARMLVRPDYYGSSTPRPASQPQSAGFRYHVNSLNAGEAGDSVNGTPQGQTGSENQPQPYQPSTEELKHRDEERADWEASRHSQHPLWDMFLLGGALNDKIRTISITEHLVDPQSGVLVNTQKHAPPPTVRVNGLEGSSRVIDKGQAILDTGTKGERLSDIMKVISLATKARLTGVVSASARISQERQLHSKGKVPDEWQDLASVTKPLNEALDGASSPAGSTSLKRTHSQANSEPVFSADPVPAPARILDVLDKTSQAERAVEDARRQKRLKRKATTNADGTVGTPSADAAAEAAAVAALESDKKTTKKERKLAESKFSEQQQHKSANEAARMAFSGLLGKGFGSKKQRTYDWMKGSGASPAMTPGRPALSATASTAGTPGPDRARAAPKDKQLGQWDEEKDPKIQARDVFLVLEGDGRNSRSYLRGLSLPEK</sequence>
<dbReference type="HOGENOM" id="CLU_474896_0_0_1"/>
<name>A0A0D2BKW6_9EURO</name>
<dbReference type="RefSeq" id="XP_016239461.1">
    <property type="nucleotide sequence ID" value="XM_016377891.1"/>
</dbReference>
<keyword evidence="4" id="KW-0805">Transcription regulation</keyword>
<feature type="region of interest" description="Disordered" evidence="9">
    <location>
        <begin position="1"/>
        <end position="141"/>
    </location>
</feature>
<keyword evidence="12" id="KW-1185">Reference proteome</keyword>
<accession>A0A0D2BKW6</accession>
<feature type="region of interest" description="Disordered" evidence="9">
    <location>
        <begin position="499"/>
        <end position="543"/>
    </location>
</feature>
<comment type="function">
    <text evidence="7">Functions as a component of the DNA-binding general transcription factor complex TFIID. Binding of TFIID to a promoter (with or without TATA element) is the initial step in pre-initiation complex (PIC) formation. TFIID plays a key role in the regulation of gene expression by RNA polymerase II through different activities such as transcription activator interaction, core promoter recognition and selectivity, TFIIA and TFIIB interaction, chromatin modification (histone acetylation by TAF1), facilitation of DNA opening and initiation of transcription.</text>
</comment>
<organism evidence="11 12">
    <name type="scientific">Exophiala spinifera</name>
    <dbReference type="NCBI Taxonomy" id="91928"/>
    <lineage>
        <taxon>Eukaryota</taxon>
        <taxon>Fungi</taxon>
        <taxon>Dikarya</taxon>
        <taxon>Ascomycota</taxon>
        <taxon>Pezizomycotina</taxon>
        <taxon>Eurotiomycetes</taxon>
        <taxon>Chaetothyriomycetidae</taxon>
        <taxon>Chaetothyriales</taxon>
        <taxon>Herpotrichiellaceae</taxon>
        <taxon>Exophiala</taxon>
    </lineage>
</organism>
<evidence type="ECO:0000256" key="8">
    <source>
        <dbReference type="ARBA" id="ARBA00031747"/>
    </source>
</evidence>
<feature type="region of interest" description="Disordered" evidence="9">
    <location>
        <begin position="351"/>
        <end position="382"/>
    </location>
</feature>
<evidence type="ECO:0000259" key="10">
    <source>
        <dbReference type="Pfam" id="PF05236"/>
    </source>
</evidence>
<feature type="compositionally biased region" description="Basic and acidic residues" evidence="9">
    <location>
        <begin position="398"/>
        <end position="407"/>
    </location>
</feature>
<dbReference type="GeneID" id="27330622"/>
<dbReference type="STRING" id="91928.A0A0D2BKW6"/>
<dbReference type="Proteomes" id="UP000053328">
    <property type="component" value="Unassembled WGS sequence"/>
</dbReference>
<feature type="domain" description="Transcription initiation factor TFIID component TAF4 C-terminal" evidence="10">
    <location>
        <begin position="297"/>
        <end position="566"/>
    </location>
</feature>
<feature type="region of interest" description="Disordered" evidence="9">
    <location>
        <begin position="398"/>
        <end position="428"/>
    </location>
</feature>
<feature type="compositionally biased region" description="Basic and acidic residues" evidence="9">
    <location>
        <begin position="524"/>
        <end position="534"/>
    </location>
</feature>
<reference evidence="11 12" key="1">
    <citation type="submission" date="2015-01" db="EMBL/GenBank/DDBJ databases">
        <title>The Genome Sequence of Exophiala spinifera CBS89968.</title>
        <authorList>
            <consortium name="The Broad Institute Genomics Platform"/>
            <person name="Cuomo C."/>
            <person name="de Hoog S."/>
            <person name="Gorbushina A."/>
            <person name="Stielow B."/>
            <person name="Teixiera M."/>
            <person name="Abouelleil A."/>
            <person name="Chapman S.B."/>
            <person name="Priest M."/>
            <person name="Young S.K."/>
            <person name="Wortman J."/>
            <person name="Nusbaum C."/>
            <person name="Birren B."/>
        </authorList>
    </citation>
    <scope>NUCLEOTIDE SEQUENCE [LARGE SCALE GENOMIC DNA]</scope>
    <source>
        <strain evidence="11 12">CBS 89968</strain>
    </source>
</reference>